<comment type="caution">
    <text evidence="2">The sequence shown here is derived from an EMBL/GenBank/DDBJ whole genome shotgun (WGS) entry which is preliminary data.</text>
</comment>
<feature type="transmembrane region" description="Helical" evidence="1">
    <location>
        <begin position="16"/>
        <end position="35"/>
    </location>
</feature>
<dbReference type="AlphaFoldDB" id="A0A7C2HUE5"/>
<evidence type="ECO:0000256" key="1">
    <source>
        <dbReference type="SAM" id="Phobius"/>
    </source>
</evidence>
<keyword evidence="1" id="KW-0812">Transmembrane</keyword>
<evidence type="ECO:0000313" key="2">
    <source>
        <dbReference type="EMBL" id="HEL65435.1"/>
    </source>
</evidence>
<reference evidence="2" key="1">
    <citation type="journal article" date="2020" name="mSystems">
        <title>Genome- and Community-Level Interaction Insights into Carbon Utilization and Element Cycling Functions of Hydrothermarchaeota in Hydrothermal Sediment.</title>
        <authorList>
            <person name="Zhou Z."/>
            <person name="Liu Y."/>
            <person name="Xu W."/>
            <person name="Pan J."/>
            <person name="Luo Z.H."/>
            <person name="Li M."/>
        </authorList>
    </citation>
    <scope>NUCLEOTIDE SEQUENCE [LARGE SCALE GENOMIC DNA]</scope>
    <source>
        <strain evidence="2">SpSt-300</strain>
    </source>
</reference>
<name>A0A7C2HUE5_9THEO</name>
<organism evidence="2">
    <name type="scientific">Ammonifex degensii</name>
    <dbReference type="NCBI Taxonomy" id="42838"/>
    <lineage>
        <taxon>Bacteria</taxon>
        <taxon>Bacillati</taxon>
        <taxon>Bacillota</taxon>
        <taxon>Clostridia</taxon>
        <taxon>Thermoanaerobacterales</taxon>
        <taxon>Thermoanaerobacteraceae</taxon>
        <taxon>Ammonifex</taxon>
    </lineage>
</organism>
<accession>A0A7C2HUE5</accession>
<feature type="transmembrane region" description="Helical" evidence="1">
    <location>
        <begin position="41"/>
        <end position="61"/>
    </location>
</feature>
<keyword evidence="1" id="KW-0472">Membrane</keyword>
<protein>
    <submittedName>
        <fullName evidence="2">Uncharacterized protein</fullName>
    </submittedName>
</protein>
<dbReference type="EMBL" id="DSMU01000126">
    <property type="protein sequence ID" value="HEL65435.1"/>
    <property type="molecule type" value="Genomic_DNA"/>
</dbReference>
<gene>
    <name evidence="2" type="ORF">ENQ34_01965</name>
</gene>
<proteinExistence type="predicted"/>
<keyword evidence="1" id="KW-1133">Transmembrane helix</keyword>
<sequence length="76" mass="8999">METREYKSKPQRRLNVFKLALLFLVFFAAFLFLRVTFDLRLVLLILFGSLFGVVLFGGKLVKKITFPQENEKLWRS</sequence>